<dbReference type="Gene3D" id="2.120.10.30">
    <property type="entry name" value="TolB, C-terminal domain"/>
    <property type="match status" value="1"/>
</dbReference>
<evidence type="ECO:0000256" key="1">
    <source>
        <dbReference type="ARBA" id="ARBA00022801"/>
    </source>
</evidence>
<dbReference type="GO" id="GO:0004252">
    <property type="term" value="F:serine-type endopeptidase activity"/>
    <property type="evidence" value="ECO:0007669"/>
    <property type="project" value="InterPro"/>
</dbReference>
<dbReference type="InterPro" id="IPR002471">
    <property type="entry name" value="Pept_S9_AS"/>
</dbReference>
<dbReference type="Pfam" id="PF00326">
    <property type="entry name" value="Peptidase_S9"/>
    <property type="match status" value="1"/>
</dbReference>
<dbReference type="InterPro" id="IPR001375">
    <property type="entry name" value="Peptidase_S9_cat"/>
</dbReference>
<sequence length="620" mass="70271">MSRIHNKTYLNWLRKLFETTAVQYLFTSSVTSHRALVVSNISGNYQLHVVDFKTGLSYQVTNSPHGALFGSISPDGEYIYTLKDQSGGEFGHFARVLFGSKETINISPNLPPYFSYSVSTSIDNDILCFTAALEGKNKLFVVSCHQNIFELPKEIYTTTSTLSEPICSPDGKYVCVAETDSGKQGSTLLLLKSNTNNKSVYKRSRIFNALIPLAFSRTTDSPTIFALARRKGWYRPIRYDFIQKSVLEISHLSFRGDVWVLKLDEEIGTMILCDVYEATQTLYLYNMHTRRIKRIGPKVGSFNFHFDSVVTLKDSSLILKWHDFNHSPRLLKLNASRYDTWNKISQWSGNISTDYLIESVRFQSSDGELVQMWIARKQGAKNPTPFVIDVHGGPHGVTGDEYSPEAQAWLKAGFGYCAVNYRGSIGFGKKFEQKIYGNPGHWEVEDVVAARSWLVKKRYADPENVVLQGWSWGGYVTLLALGKYPLLWNCGIAGAAIADCAMQYEDEPAYFKADDKKRFKGTPTTARIRYVRSSPSTYVNQIQAPIFMIHGKNDTRCPPRQIKYFKDLLKKADKDVTVEWFTSGHIGGFTDTALRISLIEKSIKFAMHHLRSTKKENPSR</sequence>
<dbReference type="Proteomes" id="UP000230758">
    <property type="component" value="Unassembled WGS sequence"/>
</dbReference>
<dbReference type="InterPro" id="IPR029058">
    <property type="entry name" value="AB_hydrolase_fold"/>
</dbReference>
<evidence type="ECO:0000256" key="2">
    <source>
        <dbReference type="ARBA" id="ARBA00022990"/>
    </source>
</evidence>
<dbReference type="EMBL" id="PFXF01000028">
    <property type="protein sequence ID" value="PJA32571.1"/>
    <property type="molecule type" value="Genomic_DNA"/>
</dbReference>
<dbReference type="SUPFAM" id="SSF82171">
    <property type="entry name" value="DPP6 N-terminal domain-like"/>
    <property type="match status" value="1"/>
</dbReference>
<dbReference type="PROSITE" id="PS00708">
    <property type="entry name" value="PRO_ENDOPEP_SER"/>
    <property type="match status" value="1"/>
</dbReference>
<keyword evidence="1" id="KW-0378">Hydrolase</keyword>
<comment type="caution">
    <text evidence="7">The sequence shown here is derived from an EMBL/GenBank/DDBJ whole genome shotgun (WGS) entry which is preliminary data.</text>
</comment>
<evidence type="ECO:0000256" key="5">
    <source>
        <dbReference type="ARBA" id="ARBA00045885"/>
    </source>
</evidence>
<evidence type="ECO:0000259" key="6">
    <source>
        <dbReference type="Pfam" id="PF00326"/>
    </source>
</evidence>
<evidence type="ECO:0000256" key="3">
    <source>
        <dbReference type="ARBA" id="ARBA00032284"/>
    </source>
</evidence>
<organism evidence="7 8">
    <name type="scientific">Candidatus Zambryskibacteria bacterium CG_4_9_14_3_um_filter_42_15</name>
    <dbReference type="NCBI Taxonomy" id="1975112"/>
    <lineage>
        <taxon>Bacteria</taxon>
        <taxon>Candidatus Zambryskiibacteriota</taxon>
    </lineage>
</organism>
<name>A0A2M7WRE0_9BACT</name>
<proteinExistence type="predicted"/>
<feature type="domain" description="Peptidase S9 prolyl oligopeptidase catalytic" evidence="6">
    <location>
        <begin position="403"/>
        <end position="611"/>
    </location>
</feature>
<protein>
    <recommendedName>
        <fullName evidence="4">Acyl-peptide hydrolase</fullName>
    </recommendedName>
    <alternativeName>
        <fullName evidence="3">Acylaminoacyl-peptidase</fullName>
    </alternativeName>
</protein>
<keyword evidence="2" id="KW-0007">Acetylation</keyword>
<dbReference type="PANTHER" id="PTHR42776">
    <property type="entry name" value="SERINE PEPTIDASE S9 FAMILY MEMBER"/>
    <property type="match status" value="1"/>
</dbReference>
<evidence type="ECO:0000256" key="4">
    <source>
        <dbReference type="ARBA" id="ARBA00032596"/>
    </source>
</evidence>
<reference evidence="8" key="1">
    <citation type="submission" date="2017-09" db="EMBL/GenBank/DDBJ databases">
        <title>Depth-based differentiation of microbial function through sediment-hosted aquifers and enrichment of novel symbionts in the deep terrestrial subsurface.</title>
        <authorList>
            <person name="Probst A.J."/>
            <person name="Ladd B."/>
            <person name="Jarett J.K."/>
            <person name="Geller-Mcgrath D.E."/>
            <person name="Sieber C.M.K."/>
            <person name="Emerson J.B."/>
            <person name="Anantharaman K."/>
            <person name="Thomas B.C."/>
            <person name="Malmstrom R."/>
            <person name="Stieglmeier M."/>
            <person name="Klingl A."/>
            <person name="Woyke T."/>
            <person name="Ryan C.M."/>
            <person name="Banfield J.F."/>
        </authorList>
    </citation>
    <scope>NUCLEOTIDE SEQUENCE [LARGE SCALE GENOMIC DNA]</scope>
</reference>
<gene>
    <name evidence="7" type="ORF">CO185_02520</name>
</gene>
<dbReference type="PANTHER" id="PTHR42776:SF27">
    <property type="entry name" value="DIPEPTIDYL PEPTIDASE FAMILY MEMBER 6"/>
    <property type="match status" value="1"/>
</dbReference>
<dbReference type="SUPFAM" id="SSF53474">
    <property type="entry name" value="alpha/beta-Hydrolases"/>
    <property type="match status" value="1"/>
</dbReference>
<accession>A0A2M7WRE0</accession>
<dbReference type="InterPro" id="IPR011042">
    <property type="entry name" value="6-blade_b-propeller_TolB-like"/>
</dbReference>
<evidence type="ECO:0000313" key="7">
    <source>
        <dbReference type="EMBL" id="PJA32571.1"/>
    </source>
</evidence>
<dbReference type="AlphaFoldDB" id="A0A2M7WRE0"/>
<dbReference type="GO" id="GO:0006508">
    <property type="term" value="P:proteolysis"/>
    <property type="evidence" value="ECO:0007669"/>
    <property type="project" value="InterPro"/>
</dbReference>
<evidence type="ECO:0000313" key="8">
    <source>
        <dbReference type="Proteomes" id="UP000230758"/>
    </source>
</evidence>
<comment type="function">
    <text evidence="5">This enzyme catalyzes the hydrolysis of the N-terminal peptide bond of an N-acetylated peptide to generate an N-acetylated amino acid and a peptide with a free N-terminus. It preferentially cleaves off Ac-Ala, Ac-Met and Ac-Ser. Also, involved in the degradation of oxidized and glycated proteins.</text>
</comment>
<dbReference type="Gene3D" id="3.40.50.1820">
    <property type="entry name" value="alpha/beta hydrolase"/>
    <property type="match status" value="1"/>
</dbReference>